<dbReference type="Proteomes" id="UP000597338">
    <property type="component" value="Unassembled WGS sequence"/>
</dbReference>
<keyword evidence="1" id="KW-0472">Membrane</keyword>
<name>A0ABQ1KYW2_9SPHI</name>
<keyword evidence="1" id="KW-0812">Transmembrane</keyword>
<evidence type="ECO:0000313" key="4">
    <source>
        <dbReference type="Proteomes" id="UP000597338"/>
    </source>
</evidence>
<dbReference type="Pfam" id="PF04397">
    <property type="entry name" value="LytTR"/>
    <property type="match status" value="1"/>
</dbReference>
<comment type="caution">
    <text evidence="3">The sequence shown here is derived from an EMBL/GenBank/DDBJ whole genome shotgun (WGS) entry which is preliminary data.</text>
</comment>
<feature type="transmembrane region" description="Helical" evidence="1">
    <location>
        <begin position="70"/>
        <end position="97"/>
    </location>
</feature>
<evidence type="ECO:0000313" key="3">
    <source>
        <dbReference type="EMBL" id="GGC14735.1"/>
    </source>
</evidence>
<dbReference type="RefSeq" id="WP_188746691.1">
    <property type="nucleotide sequence ID" value="NZ_BMIK01000001.1"/>
</dbReference>
<dbReference type="SMART" id="SM00850">
    <property type="entry name" value="LytTR"/>
    <property type="match status" value="1"/>
</dbReference>
<keyword evidence="1" id="KW-1133">Transmembrane helix</keyword>
<evidence type="ECO:0000259" key="2">
    <source>
        <dbReference type="SMART" id="SM00850"/>
    </source>
</evidence>
<accession>A0ABQ1KYW2</accession>
<organism evidence="3 4">
    <name type="scientific">Parapedobacter defluvii</name>
    <dbReference type="NCBI Taxonomy" id="2045106"/>
    <lineage>
        <taxon>Bacteria</taxon>
        <taxon>Pseudomonadati</taxon>
        <taxon>Bacteroidota</taxon>
        <taxon>Sphingobacteriia</taxon>
        <taxon>Sphingobacteriales</taxon>
        <taxon>Sphingobacteriaceae</taxon>
        <taxon>Parapedobacter</taxon>
    </lineage>
</organism>
<feature type="transmembrane region" description="Helical" evidence="1">
    <location>
        <begin position="109"/>
        <end position="128"/>
    </location>
</feature>
<evidence type="ECO:0000256" key="1">
    <source>
        <dbReference type="SAM" id="Phobius"/>
    </source>
</evidence>
<feature type="transmembrane region" description="Helical" evidence="1">
    <location>
        <begin position="30"/>
        <end position="50"/>
    </location>
</feature>
<gene>
    <name evidence="3" type="ORF">GCM10011386_03080</name>
</gene>
<dbReference type="Gene3D" id="2.40.50.1020">
    <property type="entry name" value="LytTr DNA-binding domain"/>
    <property type="match status" value="1"/>
</dbReference>
<sequence>MAVPVAVLMVLIGKRWEWIVALFRDHLVQLLVSFSGSYVIVVVVSGYAHWANRWLDTQSSWQDQFKSRLLGQLAMPLVGGWVLSILLAFVLFACFGVDIHRSGYLRFEVWIVLLLLSVMNAGYAVWYLHKYQPDTEWETAYIEVTEGHKEKRKLRISELDIGCIQAANGFRLVRTIEGDTYFTNKSIVELEKILNPKYFYKLKRKYLINITVIRRLTKNKTTRLDRDSGSEMTVYSSVVTFGNEQMGLFEETLVKGTVKHFETWWNENSEKKKRRK</sequence>
<feature type="domain" description="HTH LytTR-type" evidence="2">
    <location>
        <begin position="151"/>
        <end position="254"/>
    </location>
</feature>
<proteinExistence type="predicted"/>
<dbReference type="InterPro" id="IPR007492">
    <property type="entry name" value="LytTR_DNA-bd_dom"/>
</dbReference>
<keyword evidence="4" id="KW-1185">Reference proteome</keyword>
<reference evidence="4" key="1">
    <citation type="journal article" date="2019" name="Int. J. Syst. Evol. Microbiol.">
        <title>The Global Catalogue of Microorganisms (GCM) 10K type strain sequencing project: providing services to taxonomists for standard genome sequencing and annotation.</title>
        <authorList>
            <consortium name="The Broad Institute Genomics Platform"/>
            <consortium name="The Broad Institute Genome Sequencing Center for Infectious Disease"/>
            <person name="Wu L."/>
            <person name="Ma J."/>
        </authorList>
    </citation>
    <scope>NUCLEOTIDE SEQUENCE [LARGE SCALE GENOMIC DNA]</scope>
    <source>
        <strain evidence="4">CGMCC 1.15342</strain>
    </source>
</reference>
<dbReference type="EMBL" id="BMIK01000001">
    <property type="protein sequence ID" value="GGC14735.1"/>
    <property type="molecule type" value="Genomic_DNA"/>
</dbReference>
<protein>
    <recommendedName>
        <fullName evidence="2">HTH LytTR-type domain-containing protein</fullName>
    </recommendedName>
</protein>